<proteinExistence type="predicted"/>
<evidence type="ECO:0000256" key="1">
    <source>
        <dbReference type="ARBA" id="ARBA00001947"/>
    </source>
</evidence>
<evidence type="ECO:0000313" key="6">
    <source>
        <dbReference type="EMBL" id="MFD0851379.1"/>
    </source>
</evidence>
<organism evidence="6 7">
    <name type="scientific">Actinomadura adrarensis</name>
    <dbReference type="NCBI Taxonomy" id="1819600"/>
    <lineage>
        <taxon>Bacteria</taxon>
        <taxon>Bacillati</taxon>
        <taxon>Actinomycetota</taxon>
        <taxon>Actinomycetes</taxon>
        <taxon>Streptosporangiales</taxon>
        <taxon>Thermomonosporaceae</taxon>
        <taxon>Actinomadura</taxon>
    </lineage>
</organism>
<evidence type="ECO:0000259" key="5">
    <source>
        <dbReference type="Pfam" id="PF08240"/>
    </source>
</evidence>
<dbReference type="InterPro" id="IPR013154">
    <property type="entry name" value="ADH-like_N"/>
</dbReference>
<dbReference type="EMBL" id="JBHTIR010000414">
    <property type="protein sequence ID" value="MFD0851379.1"/>
    <property type="molecule type" value="Genomic_DNA"/>
</dbReference>
<dbReference type="PANTHER" id="PTHR43401">
    <property type="entry name" value="L-THREONINE 3-DEHYDROGENASE"/>
    <property type="match status" value="1"/>
</dbReference>
<sequence>MRTLSVPETGPADGLLVVEAAGMCGSDVSMYASDLPERVMGHENVGVLNNVGEIAAVRWGFSDGDRVLLEEYLPCGHCSYCRSGEFRSCLGSDTSLNPKAVRFGSTPLSVAPGLWGGYSQVMYVHPSAVMHRVPDGVPSTLATLGLPIGNGYQWACLDGR</sequence>
<keyword evidence="3" id="KW-0862">Zinc</keyword>
<evidence type="ECO:0000256" key="4">
    <source>
        <dbReference type="ARBA" id="ARBA00023002"/>
    </source>
</evidence>
<evidence type="ECO:0000313" key="7">
    <source>
        <dbReference type="Proteomes" id="UP001597083"/>
    </source>
</evidence>
<dbReference type="InterPro" id="IPR050129">
    <property type="entry name" value="Zn_alcohol_dh"/>
</dbReference>
<keyword evidence="7" id="KW-1185">Reference proteome</keyword>
<comment type="caution">
    <text evidence="6">The sequence shown here is derived from an EMBL/GenBank/DDBJ whole genome shotgun (WGS) entry which is preliminary data.</text>
</comment>
<dbReference type="PANTHER" id="PTHR43401:SF2">
    <property type="entry name" value="L-THREONINE 3-DEHYDROGENASE"/>
    <property type="match status" value="1"/>
</dbReference>
<evidence type="ECO:0000256" key="3">
    <source>
        <dbReference type="ARBA" id="ARBA00022833"/>
    </source>
</evidence>
<feature type="domain" description="Alcohol dehydrogenase-like N-terminal" evidence="5">
    <location>
        <begin position="12"/>
        <end position="134"/>
    </location>
</feature>
<reference evidence="7" key="1">
    <citation type="journal article" date="2019" name="Int. J. Syst. Evol. Microbiol.">
        <title>The Global Catalogue of Microorganisms (GCM) 10K type strain sequencing project: providing services to taxonomists for standard genome sequencing and annotation.</title>
        <authorList>
            <consortium name="The Broad Institute Genomics Platform"/>
            <consortium name="The Broad Institute Genome Sequencing Center for Infectious Disease"/>
            <person name="Wu L."/>
            <person name="Ma J."/>
        </authorList>
    </citation>
    <scope>NUCLEOTIDE SEQUENCE [LARGE SCALE GENOMIC DNA]</scope>
    <source>
        <strain evidence="7">JCM 31696</strain>
    </source>
</reference>
<accession>A0ABW3CBT4</accession>
<gene>
    <name evidence="6" type="ORF">ACFQ07_04075</name>
</gene>
<comment type="cofactor">
    <cofactor evidence="1">
        <name>Zn(2+)</name>
        <dbReference type="ChEBI" id="CHEBI:29105"/>
    </cofactor>
</comment>
<dbReference type="InterPro" id="IPR002328">
    <property type="entry name" value="ADH_Zn_CS"/>
</dbReference>
<dbReference type="Pfam" id="PF08240">
    <property type="entry name" value="ADH_N"/>
    <property type="match status" value="1"/>
</dbReference>
<dbReference type="Gene3D" id="3.90.180.10">
    <property type="entry name" value="Medium-chain alcohol dehydrogenases, catalytic domain"/>
    <property type="match status" value="1"/>
</dbReference>
<keyword evidence="2" id="KW-0479">Metal-binding</keyword>
<feature type="non-terminal residue" evidence="6">
    <location>
        <position position="160"/>
    </location>
</feature>
<name>A0ABW3CBT4_9ACTN</name>
<keyword evidence="4" id="KW-0560">Oxidoreductase</keyword>
<dbReference type="Proteomes" id="UP001597083">
    <property type="component" value="Unassembled WGS sequence"/>
</dbReference>
<dbReference type="PROSITE" id="PS00059">
    <property type="entry name" value="ADH_ZINC"/>
    <property type="match status" value="1"/>
</dbReference>
<protein>
    <submittedName>
        <fullName evidence="6">Alcohol dehydrogenase catalytic domain-containing protein</fullName>
    </submittedName>
</protein>
<evidence type="ECO:0000256" key="2">
    <source>
        <dbReference type="ARBA" id="ARBA00022723"/>
    </source>
</evidence>
<dbReference type="SUPFAM" id="SSF50129">
    <property type="entry name" value="GroES-like"/>
    <property type="match status" value="1"/>
</dbReference>
<dbReference type="InterPro" id="IPR011032">
    <property type="entry name" value="GroES-like_sf"/>
</dbReference>